<reference evidence="2 3" key="1">
    <citation type="journal article" date="2013" name="Genome Announc.">
        <title>Genome Sequence of Thalassolituus oleivorans MIL-1 (DSM 14913T).</title>
        <authorList>
            <person name="Golyshin P.N."/>
            <person name="Werner J."/>
            <person name="Chernikova T.N."/>
            <person name="Tran H."/>
            <person name="Ferrer M."/>
            <person name="Yakimov M.M."/>
            <person name="Teeling H."/>
            <person name="Golyshina O.V."/>
        </authorList>
    </citation>
    <scope>NUCLEOTIDE SEQUENCE [LARGE SCALE GENOMIC DNA]</scope>
    <source>
        <strain evidence="2 3">MIL-1</strain>
    </source>
</reference>
<dbReference type="EMBL" id="HF680312">
    <property type="protein sequence ID" value="CCU70895.1"/>
    <property type="molecule type" value="Genomic_DNA"/>
</dbReference>
<dbReference type="KEGG" id="tol:TOL_0456"/>
<evidence type="ECO:0000313" key="3">
    <source>
        <dbReference type="Proteomes" id="UP000011866"/>
    </source>
</evidence>
<dbReference type="SUPFAM" id="SSF52540">
    <property type="entry name" value="P-loop containing nucleoside triphosphate hydrolases"/>
    <property type="match status" value="1"/>
</dbReference>
<dbReference type="InterPro" id="IPR027417">
    <property type="entry name" value="P-loop_NTPase"/>
</dbReference>
<dbReference type="RefSeq" id="WP_015485635.1">
    <property type="nucleotide sequence ID" value="NC_020888.1"/>
</dbReference>
<dbReference type="Pfam" id="PF13401">
    <property type="entry name" value="AAA_22"/>
    <property type="match status" value="1"/>
</dbReference>
<keyword evidence="3" id="KW-1185">Reference proteome</keyword>
<dbReference type="eggNOG" id="COG2842">
    <property type="taxonomic scope" value="Bacteria"/>
</dbReference>
<organism evidence="2 3">
    <name type="scientific">Thalassolituus oleivorans MIL-1</name>
    <dbReference type="NCBI Taxonomy" id="1298593"/>
    <lineage>
        <taxon>Bacteria</taxon>
        <taxon>Pseudomonadati</taxon>
        <taxon>Pseudomonadota</taxon>
        <taxon>Gammaproteobacteria</taxon>
        <taxon>Oceanospirillales</taxon>
        <taxon>Oceanospirillaceae</taxon>
        <taxon>Thalassolituus</taxon>
    </lineage>
</organism>
<dbReference type="Proteomes" id="UP000011866">
    <property type="component" value="Chromosome"/>
</dbReference>
<dbReference type="AlphaFoldDB" id="M5DM14"/>
<dbReference type="GO" id="GO:0016887">
    <property type="term" value="F:ATP hydrolysis activity"/>
    <property type="evidence" value="ECO:0007669"/>
    <property type="project" value="InterPro"/>
</dbReference>
<dbReference type="Gene3D" id="3.40.50.300">
    <property type="entry name" value="P-loop containing nucleotide triphosphate hydrolases"/>
    <property type="match status" value="1"/>
</dbReference>
<accession>M5DM14</accession>
<dbReference type="InterPro" id="IPR049945">
    <property type="entry name" value="AAA_22"/>
</dbReference>
<gene>
    <name evidence="2" type="ORF">TOL_0456</name>
</gene>
<evidence type="ECO:0000259" key="1">
    <source>
        <dbReference type="Pfam" id="PF13401"/>
    </source>
</evidence>
<feature type="domain" description="ORC1/DEAH AAA+ ATPase" evidence="1">
    <location>
        <begin position="30"/>
        <end position="144"/>
    </location>
</feature>
<name>M5DM14_9GAMM</name>
<sequence>MTINSIAGITNVALCNTTLQRAINRANSLPGIVVFHGRSGLGKSFAASYVANRHSAYFVQCKSTWTRKAFLQAIAKDMGLLIKGSLSELMDAICEELMLSGRPLIIDEADHLADKDRIFMVMDLYEGSQAPIMLIGEERLPQKLSTYEKIHNRILEWAPAQPCEITDVEQLASIYAPGINIDQQLLENLHSATKGITRRICVNLDTIAAFAKNEGTDTVTVANYDRPFFTGQAPKGRAA</sequence>
<evidence type="ECO:0000313" key="2">
    <source>
        <dbReference type="EMBL" id="CCU70895.1"/>
    </source>
</evidence>
<dbReference type="GeneID" id="79175447"/>
<dbReference type="PATRIC" id="fig|1298593.3.peg.436"/>
<dbReference type="HOGENOM" id="CLU_099028_0_0_6"/>
<proteinExistence type="predicted"/>
<protein>
    <recommendedName>
        <fullName evidence="1">ORC1/DEAH AAA+ ATPase domain-containing protein</fullName>
    </recommendedName>
</protein>